<feature type="site" description="Interaction with substrate rRNA" evidence="3">
    <location>
        <position position="4"/>
    </location>
</feature>
<dbReference type="GO" id="GO:0003723">
    <property type="term" value="F:RNA binding"/>
    <property type="evidence" value="ECO:0007669"/>
    <property type="project" value="UniProtKB-UniRule"/>
</dbReference>
<accession>A0AB38YBW5</accession>
<reference evidence="4" key="1">
    <citation type="submission" date="2022-07" db="EMBL/GenBank/DDBJ databases">
        <title>Complete genome sequence of Salinispirillum sp. LH10-3-1 capable of multiple carbohydrate inversion isolated from a soda lake.</title>
        <authorList>
            <person name="Liu J."/>
            <person name="Zhai Y."/>
            <person name="Zhang H."/>
            <person name="Yang H."/>
            <person name="Qu J."/>
            <person name="Li J."/>
        </authorList>
    </citation>
    <scope>NUCLEOTIDE SEQUENCE</scope>
    <source>
        <strain evidence="4">LH 10-3-1</strain>
    </source>
</reference>
<dbReference type="EMBL" id="CP101717">
    <property type="protein sequence ID" value="WLD56861.1"/>
    <property type="molecule type" value="Genomic_DNA"/>
</dbReference>
<dbReference type="GO" id="GO:0005829">
    <property type="term" value="C:cytosol"/>
    <property type="evidence" value="ECO:0007669"/>
    <property type="project" value="TreeGrafter"/>
</dbReference>
<keyword evidence="2 3" id="KW-0808">Transferase</keyword>
<comment type="function">
    <text evidence="3">Specifically methylates the adenine in position 2030 of 23S rRNA.</text>
</comment>
<feature type="binding site" evidence="3">
    <location>
        <position position="42"/>
    </location>
    <ligand>
        <name>S-adenosyl-L-methionine</name>
        <dbReference type="ChEBI" id="CHEBI:59789"/>
    </ligand>
</feature>
<feature type="binding site" evidence="3">
    <location>
        <begin position="143"/>
        <end position="144"/>
    </location>
    <ligand>
        <name>S-adenosyl-L-methionine</name>
        <dbReference type="ChEBI" id="CHEBI:59789"/>
    </ligand>
</feature>
<dbReference type="Gene3D" id="3.40.50.150">
    <property type="entry name" value="Vaccinia Virus protein VP39"/>
    <property type="match status" value="1"/>
</dbReference>
<dbReference type="HAMAP" id="MF_00934">
    <property type="entry name" value="23SrRNA_methyltr_J"/>
    <property type="match status" value="1"/>
</dbReference>
<dbReference type="EC" id="2.1.1.266" evidence="3"/>
<feature type="active site" description="Proton acceptor" evidence="3">
    <location>
        <position position="164"/>
    </location>
</feature>
<sequence>MLSYRHSFHAGNFADVLKHTVLMYVLNYMNRKDKPYCYIDTHAGAGMYRLDSPEANKTGEFMTGIGLLHDIPLQGLLADYTALIRVFNNNSNQLNNYPGSPAIAQHYLRDHDRAQLTELHSSDFKLLSDYIGRQRAIGVLQKDGLEHLIATLPPREKRALVLIDPSYEIKTDYAQVAKTLAAAVQRFSTGTYMIWYPVIKRADTESFISALVKTGIPDMLRLELCVKPDDLERGMTGSGMILVNPPYSLKQEMEGLMPELHQRLVKDAEHRAAPWQVTQLSAEK</sequence>
<feature type="binding site" evidence="3">
    <location>
        <position position="118"/>
    </location>
    <ligand>
        <name>S-adenosyl-L-methionine</name>
        <dbReference type="ChEBI" id="CHEBI:59789"/>
    </ligand>
</feature>
<evidence type="ECO:0000256" key="1">
    <source>
        <dbReference type="ARBA" id="ARBA00022603"/>
    </source>
</evidence>
<dbReference type="RefSeq" id="WP_304994146.1">
    <property type="nucleotide sequence ID" value="NZ_CP101717.1"/>
</dbReference>
<dbReference type="AlphaFoldDB" id="A0AB38YBW5"/>
<dbReference type="PANTHER" id="PTHR37426">
    <property type="entry name" value="RIBOSOMAL RNA LARGE SUBUNIT METHYLTRANSFERASE J"/>
    <property type="match status" value="1"/>
</dbReference>
<dbReference type="GO" id="GO:0070475">
    <property type="term" value="P:rRNA base methylation"/>
    <property type="evidence" value="ECO:0007669"/>
    <property type="project" value="UniProtKB-UniRule"/>
</dbReference>
<proteinExistence type="inferred from homology"/>
<dbReference type="InterPro" id="IPR029063">
    <property type="entry name" value="SAM-dependent_MTases_sf"/>
</dbReference>
<feature type="binding site" evidence="3">
    <location>
        <position position="164"/>
    </location>
    <ligand>
        <name>S-adenosyl-L-methionine</name>
        <dbReference type="ChEBI" id="CHEBI:59789"/>
    </ligand>
</feature>
<dbReference type="InterPro" id="IPR007473">
    <property type="entry name" value="RlmJ"/>
</dbReference>
<dbReference type="PANTHER" id="PTHR37426:SF1">
    <property type="entry name" value="RIBOSOMAL RNA LARGE SUBUNIT METHYLTRANSFERASE J"/>
    <property type="match status" value="1"/>
</dbReference>
<comment type="catalytic activity">
    <reaction evidence="3">
        <text>adenosine(2030) in 23S rRNA + S-adenosyl-L-methionine = N(6)-methyladenosine(2030) in 23S rRNA + S-adenosyl-L-homocysteine + H(+)</text>
        <dbReference type="Rhea" id="RHEA:43736"/>
        <dbReference type="Rhea" id="RHEA-COMP:10668"/>
        <dbReference type="Rhea" id="RHEA-COMP:10669"/>
        <dbReference type="ChEBI" id="CHEBI:15378"/>
        <dbReference type="ChEBI" id="CHEBI:57856"/>
        <dbReference type="ChEBI" id="CHEBI:59789"/>
        <dbReference type="ChEBI" id="CHEBI:74411"/>
        <dbReference type="ChEBI" id="CHEBI:74449"/>
        <dbReference type="EC" id="2.1.1.266"/>
    </reaction>
</comment>
<dbReference type="PROSITE" id="PS00092">
    <property type="entry name" value="N6_MTASE"/>
    <property type="match status" value="1"/>
</dbReference>
<evidence type="ECO:0000256" key="2">
    <source>
        <dbReference type="ARBA" id="ARBA00022679"/>
    </source>
</evidence>
<evidence type="ECO:0000313" key="4">
    <source>
        <dbReference type="EMBL" id="WLD56861.1"/>
    </source>
</evidence>
<evidence type="ECO:0000256" key="3">
    <source>
        <dbReference type="HAMAP-Rule" id="MF_00934"/>
    </source>
</evidence>
<comment type="similarity">
    <text evidence="3">Belongs to the RlmJ family.</text>
</comment>
<name>A0AB38YBW5_9GAMM</name>
<gene>
    <name evidence="3 4" type="primary">rlmJ</name>
    <name evidence="4" type="ORF">NFC81_08970</name>
</gene>
<feature type="binding site" evidence="3">
    <location>
        <position position="19"/>
    </location>
    <ligand>
        <name>S-adenosyl-L-methionine</name>
        <dbReference type="ChEBI" id="CHEBI:59789"/>
    </ligand>
</feature>
<keyword evidence="3" id="KW-0694">RNA-binding</keyword>
<feature type="binding site" evidence="3">
    <location>
        <position position="100"/>
    </location>
    <ligand>
        <name>S-adenosyl-L-methionine</name>
        <dbReference type="ChEBI" id="CHEBI:59789"/>
    </ligand>
</feature>
<dbReference type="Pfam" id="PF04378">
    <property type="entry name" value="RsmJ"/>
    <property type="match status" value="1"/>
</dbReference>
<dbReference type="InterPro" id="IPR002052">
    <property type="entry name" value="DNA_methylase_N6_adenine_CS"/>
</dbReference>
<keyword evidence="1 3" id="KW-0489">Methyltransferase</keyword>
<dbReference type="GO" id="GO:0036307">
    <property type="term" value="F:23S rRNA (adenine(2030)-N(6))-methyltransferase activity"/>
    <property type="evidence" value="ECO:0007669"/>
    <property type="project" value="UniProtKB-UniRule"/>
</dbReference>
<keyword evidence="3" id="KW-0949">S-adenosyl-L-methionine</keyword>
<organism evidence="4">
    <name type="scientific">Salinispirillum sp. LH 10-3-1</name>
    <dbReference type="NCBI Taxonomy" id="2952525"/>
    <lineage>
        <taxon>Bacteria</taxon>
        <taxon>Pseudomonadati</taxon>
        <taxon>Pseudomonadota</taxon>
        <taxon>Gammaproteobacteria</taxon>
        <taxon>Oceanospirillales</taxon>
        <taxon>Saccharospirillaceae</taxon>
        <taxon>Salinispirillum</taxon>
    </lineage>
</organism>
<keyword evidence="3" id="KW-0698">rRNA processing</keyword>
<protein>
    <recommendedName>
        <fullName evidence="3">Ribosomal RNA large subunit methyltransferase J</fullName>
        <ecNumber evidence="3">2.1.1.266</ecNumber>
    </recommendedName>
    <alternativeName>
        <fullName evidence="3">23S rRNA (adenine(2030)-N6)-methyltransferase</fullName>
    </alternativeName>
    <alternativeName>
        <fullName evidence="3">23S rRNA m6A2030 methyltransferase</fullName>
    </alternativeName>
</protein>
<comment type="subunit">
    <text evidence="3">Monomer.</text>
</comment>
<dbReference type="SUPFAM" id="SSF53335">
    <property type="entry name" value="S-adenosyl-L-methionine-dependent methyltransferases"/>
    <property type="match status" value="1"/>
</dbReference>